<dbReference type="RefSeq" id="WP_260559436.1">
    <property type="nucleotide sequence ID" value="NZ_BAABEC010000160.1"/>
</dbReference>
<keyword evidence="1" id="KW-0812">Transmembrane</keyword>
<keyword evidence="1" id="KW-0472">Membrane</keyword>
<feature type="transmembrane region" description="Helical" evidence="1">
    <location>
        <begin position="285"/>
        <end position="303"/>
    </location>
</feature>
<dbReference type="EMBL" id="CP104213">
    <property type="protein sequence ID" value="UWX63144.1"/>
    <property type="molecule type" value="Genomic_DNA"/>
</dbReference>
<evidence type="ECO:0008006" key="4">
    <source>
        <dbReference type="Google" id="ProtNLM"/>
    </source>
</evidence>
<keyword evidence="1" id="KW-1133">Transmembrane helix</keyword>
<evidence type="ECO:0000313" key="2">
    <source>
        <dbReference type="EMBL" id="UWX63144.1"/>
    </source>
</evidence>
<keyword evidence="3" id="KW-1185">Reference proteome</keyword>
<gene>
    <name evidence="2" type="ORF">N0D28_10295</name>
</gene>
<accession>A0ABY5YFS4</accession>
<proteinExistence type="predicted"/>
<evidence type="ECO:0000256" key="1">
    <source>
        <dbReference type="SAM" id="Phobius"/>
    </source>
</evidence>
<protein>
    <recommendedName>
        <fullName evidence="4">Ig-like domain-containing protein</fullName>
    </recommendedName>
</protein>
<reference evidence="2" key="1">
    <citation type="submission" date="2022-09" db="EMBL/GenBank/DDBJ databases">
        <title>genome sequence of Deinococcus rubellus.</title>
        <authorList>
            <person name="Srinivasan S."/>
        </authorList>
    </citation>
    <scope>NUCLEOTIDE SEQUENCE</scope>
    <source>
        <strain evidence="2">Ant6</strain>
    </source>
</reference>
<name>A0ABY5YFS4_9DEIO</name>
<organism evidence="2 3">
    <name type="scientific">Deinococcus rubellus</name>
    <dbReference type="NCBI Taxonomy" id="1889240"/>
    <lineage>
        <taxon>Bacteria</taxon>
        <taxon>Thermotogati</taxon>
        <taxon>Deinococcota</taxon>
        <taxon>Deinococci</taxon>
        <taxon>Deinococcales</taxon>
        <taxon>Deinococcaceae</taxon>
        <taxon>Deinococcus</taxon>
    </lineage>
</organism>
<dbReference type="Proteomes" id="UP001060261">
    <property type="component" value="Chromosome"/>
</dbReference>
<evidence type="ECO:0000313" key="3">
    <source>
        <dbReference type="Proteomes" id="UP001060261"/>
    </source>
</evidence>
<sequence>MPFSNPEQTTTDLSTQIPLGWSMLGFSASASDGVNPYRVPQPVSEIWFSTPGPRYVSFTYQLYSPQQSVQASVALDGQPLGRYVFPAGQFVTVLPSGLVEAGQHVLHFEQGCASACPINQYYAGVKLIDAPPLRQSVGLGAVQWALDSAKSPFSSSGLSVVQFDGANLFRSLSDLQAATFTLPKGVQASDLRTFSVSDAGAYRLRWTSDGSQALSPRTERSTAFWPKSQLTEQSLPLIGRSTNGLSVQVECAAGGATCLPVRLYWTELTSLAPGPGLGQLSPLKLAGSVLLSLVLLAVFALLLRPERATR</sequence>